<dbReference type="InterPro" id="IPR014729">
    <property type="entry name" value="Rossmann-like_a/b/a_fold"/>
</dbReference>
<gene>
    <name evidence="11" type="primary">queC</name>
    <name evidence="12" type="ORF">AA994_06905</name>
</gene>
<dbReference type="GO" id="GO:0008270">
    <property type="term" value="F:zinc ion binding"/>
    <property type="evidence" value="ECO:0007669"/>
    <property type="project" value="UniProtKB-UniRule"/>
</dbReference>
<comment type="function">
    <text evidence="11">Catalyzes the ATP-dependent conversion of 7-carboxy-7-deazaguanine (CDG) to 7-cyano-7-deazaguanine (preQ(0)).</text>
</comment>
<dbReference type="UniPathway" id="UPA00391"/>
<name>A0A2G4QZT1_9BACT</name>
<dbReference type="Gene3D" id="3.40.50.620">
    <property type="entry name" value="HUPs"/>
    <property type="match status" value="1"/>
</dbReference>
<protein>
    <recommendedName>
        <fullName evidence="9 11">7-cyano-7-deazaguanine synthase</fullName>
        <ecNumber evidence="9 11">6.3.4.20</ecNumber>
    </recommendedName>
    <alternativeName>
        <fullName evidence="11">7-cyano-7-carbaguanine synthase</fullName>
    </alternativeName>
    <alternativeName>
        <fullName evidence="11">PreQ(0) synthase</fullName>
    </alternativeName>
    <alternativeName>
        <fullName evidence="11">Queuosine biosynthesis protein QueC</fullName>
    </alternativeName>
</protein>
<dbReference type="EC" id="6.3.4.20" evidence="9 11"/>
<dbReference type="HAMAP" id="MF_01633">
    <property type="entry name" value="QueC"/>
    <property type="match status" value="1"/>
</dbReference>
<evidence type="ECO:0000256" key="3">
    <source>
        <dbReference type="ARBA" id="ARBA00022723"/>
    </source>
</evidence>
<dbReference type="InterPro" id="IPR018317">
    <property type="entry name" value="QueC"/>
</dbReference>
<evidence type="ECO:0000256" key="11">
    <source>
        <dbReference type="HAMAP-Rule" id="MF_01633"/>
    </source>
</evidence>
<reference evidence="13" key="1">
    <citation type="submission" date="2015-06" db="EMBL/GenBank/DDBJ databases">
        <authorList>
            <person name="Parisi A."/>
            <person name="Chiara M."/>
            <person name="Florio D."/>
            <person name="Miccolupo A."/>
            <person name="Manzari C."/>
            <person name="Mion D."/>
            <person name="Caruso M."/>
            <person name="D'erchia A.M."/>
            <person name="Zanoni R."/>
        </authorList>
    </citation>
    <scope>NUCLEOTIDE SEQUENCE [LARGE SCALE GENOMIC DNA]</scope>
    <source>
        <strain evidence="13">73/13</strain>
    </source>
</reference>
<evidence type="ECO:0000256" key="7">
    <source>
        <dbReference type="ARBA" id="ARBA00022840"/>
    </source>
</evidence>
<keyword evidence="5 11" id="KW-0671">Queuosine biosynthesis</keyword>
<dbReference type="Pfam" id="PF06508">
    <property type="entry name" value="QueC"/>
    <property type="match status" value="1"/>
</dbReference>
<evidence type="ECO:0000256" key="8">
    <source>
        <dbReference type="ARBA" id="ARBA00037993"/>
    </source>
</evidence>
<evidence type="ECO:0000256" key="5">
    <source>
        <dbReference type="ARBA" id="ARBA00022785"/>
    </source>
</evidence>
<dbReference type="GO" id="GO:0008616">
    <property type="term" value="P:tRNA queuosine(34) biosynthetic process"/>
    <property type="evidence" value="ECO:0007669"/>
    <property type="project" value="UniProtKB-UniRule"/>
</dbReference>
<dbReference type="AlphaFoldDB" id="A0A2G4QZT1"/>
<feature type="binding site" evidence="11">
    <location>
        <begin position="8"/>
        <end position="18"/>
    </location>
    <ligand>
        <name>ATP</name>
        <dbReference type="ChEBI" id="CHEBI:30616"/>
    </ligand>
</feature>
<feature type="binding site" evidence="11">
    <location>
        <position position="199"/>
    </location>
    <ligand>
        <name>Zn(2+)</name>
        <dbReference type="ChEBI" id="CHEBI:29105"/>
    </ligand>
</feature>
<keyword evidence="2 11" id="KW-0436">Ligase</keyword>
<evidence type="ECO:0000256" key="10">
    <source>
        <dbReference type="ARBA" id="ARBA00047890"/>
    </source>
</evidence>
<dbReference type="GO" id="GO:0016879">
    <property type="term" value="F:ligase activity, forming carbon-nitrogen bonds"/>
    <property type="evidence" value="ECO:0007669"/>
    <property type="project" value="UniProtKB-UniRule"/>
</dbReference>
<dbReference type="EMBL" id="LDWY01000085">
    <property type="protein sequence ID" value="PHY89812.1"/>
    <property type="molecule type" value="Genomic_DNA"/>
</dbReference>
<comment type="catalytic activity">
    <reaction evidence="10 11">
        <text>7-carboxy-7-carbaguanine + NH4(+) + 2 ATP = 7-cyano-7-carbaguanine + 2 AMP + 2 diphosphate + 2 H(+)</text>
        <dbReference type="Rhea" id="RHEA:27982"/>
        <dbReference type="ChEBI" id="CHEBI:15378"/>
        <dbReference type="ChEBI" id="CHEBI:28938"/>
        <dbReference type="ChEBI" id="CHEBI:30616"/>
        <dbReference type="ChEBI" id="CHEBI:33019"/>
        <dbReference type="ChEBI" id="CHEBI:45075"/>
        <dbReference type="ChEBI" id="CHEBI:61036"/>
        <dbReference type="ChEBI" id="CHEBI:456215"/>
        <dbReference type="EC" id="6.3.4.20"/>
    </reaction>
</comment>
<keyword evidence="4 11" id="KW-0547">Nucleotide-binding</keyword>
<comment type="similarity">
    <text evidence="8 11">Belongs to the QueC family.</text>
</comment>
<dbReference type="PANTHER" id="PTHR42914">
    <property type="entry name" value="7-CYANO-7-DEAZAGUANINE SYNTHASE"/>
    <property type="match status" value="1"/>
</dbReference>
<comment type="cofactor">
    <cofactor evidence="11">
        <name>Zn(2+)</name>
        <dbReference type="ChEBI" id="CHEBI:29105"/>
    </cofactor>
    <text evidence="11">Binds 1 zinc ion per subunit.</text>
</comment>
<dbReference type="NCBIfam" id="TIGR00364">
    <property type="entry name" value="7-cyano-7-deazaguanine synthase QueC"/>
    <property type="match status" value="1"/>
</dbReference>
<dbReference type="GO" id="GO:0005524">
    <property type="term" value="F:ATP binding"/>
    <property type="evidence" value="ECO:0007669"/>
    <property type="project" value="UniProtKB-UniRule"/>
</dbReference>
<evidence type="ECO:0000313" key="13">
    <source>
        <dbReference type="Proteomes" id="UP000237472"/>
    </source>
</evidence>
<feature type="binding site" evidence="11">
    <location>
        <position position="196"/>
    </location>
    <ligand>
        <name>Zn(2+)</name>
        <dbReference type="ChEBI" id="CHEBI:29105"/>
    </ligand>
</feature>
<evidence type="ECO:0000256" key="9">
    <source>
        <dbReference type="ARBA" id="ARBA00039149"/>
    </source>
</evidence>
<keyword evidence="7 11" id="KW-0067">ATP-binding</keyword>
<evidence type="ECO:0000256" key="6">
    <source>
        <dbReference type="ARBA" id="ARBA00022833"/>
    </source>
</evidence>
<sequence length="231" mass="25687">MKKALCVISGGMDSTLCAYLAKKEGYEIIALHFDYHQRTENKERKCFHQICEHLGVLKRYVLNASFLKDIGGNALVDENFAVPKNSLHESTLPITYVPFRNGVFLSIAASLAEKESCEALYIGVVEEDSSGYPDCSDSFIKKAESFINEGTSKDFTLSIKTPLVHLNKAEIVSLALKENVPLELTWSCYESENEACGACDSCLLRLKGFEKAGVKDRIKYQNLSPDDCGTY</sequence>
<dbReference type="CDD" id="cd01995">
    <property type="entry name" value="QueC-like"/>
    <property type="match status" value="1"/>
</dbReference>
<organism evidence="12 13">
    <name type="scientific">Campylobacter vulpis</name>
    <dbReference type="NCBI Taxonomy" id="1655500"/>
    <lineage>
        <taxon>Bacteria</taxon>
        <taxon>Pseudomonadati</taxon>
        <taxon>Campylobacterota</taxon>
        <taxon>Epsilonproteobacteria</taxon>
        <taxon>Campylobacterales</taxon>
        <taxon>Campylobacteraceae</taxon>
        <taxon>Campylobacter</taxon>
    </lineage>
</organism>
<feature type="binding site" evidence="11">
    <location>
        <position position="188"/>
    </location>
    <ligand>
        <name>Zn(2+)</name>
        <dbReference type="ChEBI" id="CHEBI:29105"/>
    </ligand>
</feature>
<evidence type="ECO:0000256" key="4">
    <source>
        <dbReference type="ARBA" id="ARBA00022741"/>
    </source>
</evidence>
<evidence type="ECO:0000256" key="1">
    <source>
        <dbReference type="ARBA" id="ARBA00005061"/>
    </source>
</evidence>
<feature type="binding site" evidence="11">
    <location>
        <position position="202"/>
    </location>
    <ligand>
        <name>Zn(2+)</name>
        <dbReference type="ChEBI" id="CHEBI:29105"/>
    </ligand>
</feature>
<comment type="pathway">
    <text evidence="1 11">Purine metabolism; 7-cyano-7-deazaguanine biosynthesis.</text>
</comment>
<evidence type="ECO:0000256" key="2">
    <source>
        <dbReference type="ARBA" id="ARBA00022598"/>
    </source>
</evidence>
<evidence type="ECO:0000313" key="12">
    <source>
        <dbReference type="EMBL" id="PHY89812.1"/>
    </source>
</evidence>
<dbReference type="Proteomes" id="UP000237472">
    <property type="component" value="Unassembled WGS sequence"/>
</dbReference>
<proteinExistence type="inferred from homology"/>
<dbReference type="PIRSF" id="PIRSF006293">
    <property type="entry name" value="ExsB"/>
    <property type="match status" value="1"/>
</dbReference>
<accession>A0A2G4QZT1</accession>
<comment type="caution">
    <text evidence="12">The sequence shown here is derived from an EMBL/GenBank/DDBJ whole genome shotgun (WGS) entry which is preliminary data.</text>
</comment>
<dbReference type="SUPFAM" id="SSF52402">
    <property type="entry name" value="Adenine nucleotide alpha hydrolases-like"/>
    <property type="match status" value="1"/>
</dbReference>
<keyword evidence="6 11" id="KW-0862">Zinc</keyword>
<keyword evidence="3 11" id="KW-0479">Metal-binding</keyword>
<dbReference type="PANTHER" id="PTHR42914:SF1">
    <property type="entry name" value="7-CYANO-7-DEAZAGUANINE SYNTHASE"/>
    <property type="match status" value="1"/>
</dbReference>